<dbReference type="Pfam" id="PF03884">
    <property type="entry name" value="YacG"/>
    <property type="match status" value="1"/>
</dbReference>
<dbReference type="GO" id="GO:0006355">
    <property type="term" value="P:regulation of DNA-templated transcription"/>
    <property type="evidence" value="ECO:0007669"/>
    <property type="project" value="InterPro"/>
</dbReference>
<dbReference type="SUPFAM" id="SSF57716">
    <property type="entry name" value="Glucocorticoid receptor-like (DNA-binding domain)"/>
    <property type="match status" value="1"/>
</dbReference>
<dbReference type="GO" id="GO:0008657">
    <property type="term" value="F:DNA topoisomerase type II (double strand cut, ATP-hydrolyzing) inhibitor activity"/>
    <property type="evidence" value="ECO:0007669"/>
    <property type="project" value="UniProtKB-UniRule"/>
</dbReference>
<dbReference type="AlphaFoldDB" id="A0A062U067"/>
<evidence type="ECO:0000256" key="3">
    <source>
        <dbReference type="HAMAP-Rule" id="MF_00649"/>
    </source>
</evidence>
<dbReference type="STRING" id="1280946.HY29_16240"/>
<name>A0A062U067_9PROT</name>
<dbReference type="RefSeq" id="WP_051601461.1">
    <property type="nucleotide sequence ID" value="NZ_AWFF01000047.1"/>
</dbReference>
<dbReference type="GO" id="GO:0008270">
    <property type="term" value="F:zinc ion binding"/>
    <property type="evidence" value="ECO:0007669"/>
    <property type="project" value="UniProtKB-UniRule"/>
</dbReference>
<dbReference type="HAMAP" id="MF_00649">
    <property type="entry name" value="DNA_gyrase_inhibitor_YacG"/>
    <property type="match status" value="1"/>
</dbReference>
<evidence type="ECO:0000313" key="5">
    <source>
        <dbReference type="EMBL" id="KCZ53686.1"/>
    </source>
</evidence>
<dbReference type="Gene3D" id="3.30.50.10">
    <property type="entry name" value="Erythroid Transcription Factor GATA-1, subunit A"/>
    <property type="match status" value="1"/>
</dbReference>
<keyword evidence="1 3" id="KW-0479">Metal-binding</keyword>
<dbReference type="InterPro" id="IPR013088">
    <property type="entry name" value="Znf_NHR/GATA"/>
</dbReference>
<evidence type="ECO:0000256" key="4">
    <source>
        <dbReference type="SAM" id="MobiDB-lite"/>
    </source>
</evidence>
<feature type="binding site" evidence="3">
    <location>
        <position position="14"/>
    </location>
    <ligand>
        <name>Zn(2+)</name>
        <dbReference type="ChEBI" id="CHEBI:29105"/>
    </ligand>
</feature>
<dbReference type="eggNOG" id="COG3024">
    <property type="taxonomic scope" value="Bacteria"/>
</dbReference>
<keyword evidence="6" id="KW-1185">Reference proteome</keyword>
<dbReference type="Proteomes" id="UP000027037">
    <property type="component" value="Unassembled WGS sequence"/>
</dbReference>
<proteinExistence type="inferred from homology"/>
<feature type="binding site" evidence="3">
    <location>
        <position position="17"/>
    </location>
    <ligand>
        <name>Zn(2+)</name>
        <dbReference type="ChEBI" id="CHEBI:29105"/>
    </ligand>
</feature>
<evidence type="ECO:0000256" key="2">
    <source>
        <dbReference type="ARBA" id="ARBA00022833"/>
    </source>
</evidence>
<evidence type="ECO:0000313" key="6">
    <source>
        <dbReference type="Proteomes" id="UP000027037"/>
    </source>
</evidence>
<comment type="cofactor">
    <cofactor evidence="3">
        <name>Zn(2+)</name>
        <dbReference type="ChEBI" id="CHEBI:29105"/>
    </cofactor>
    <text evidence="3">Binds 1 zinc ion.</text>
</comment>
<feature type="binding site" evidence="3">
    <location>
        <position position="30"/>
    </location>
    <ligand>
        <name>Zn(2+)</name>
        <dbReference type="ChEBI" id="CHEBI:29105"/>
    </ligand>
</feature>
<reference evidence="5 6" key="1">
    <citation type="journal article" date="2014" name="Antonie Van Leeuwenhoek">
        <title>Hyphomonas beringensis sp. nov. and Hyphomonas chukchiensis sp. nov., isolated from surface seawater of the Bering Sea and Chukchi Sea.</title>
        <authorList>
            <person name="Li C."/>
            <person name="Lai Q."/>
            <person name="Li G."/>
            <person name="Dong C."/>
            <person name="Wang J."/>
            <person name="Liao Y."/>
            <person name="Shao Z."/>
        </authorList>
    </citation>
    <scope>NUCLEOTIDE SEQUENCE [LARGE SCALE GENOMIC DNA]</scope>
    <source>
        <strain evidence="5 6">25B14_1</strain>
    </source>
</reference>
<feature type="region of interest" description="Disordered" evidence="4">
    <location>
        <begin position="50"/>
        <end position="73"/>
    </location>
</feature>
<comment type="function">
    <text evidence="3">Inhibits all the catalytic activities of DNA gyrase by preventing its interaction with DNA. Acts by binding directly to the C-terminal domain of GyrB, which probably disrupts DNA binding by the gyrase.</text>
</comment>
<comment type="subunit">
    <text evidence="3">Interacts with GyrB.</text>
</comment>
<dbReference type="OrthoDB" id="9809663at2"/>
<organism evidence="5 6">
    <name type="scientific">Hyphomonas beringensis</name>
    <dbReference type="NCBI Taxonomy" id="1280946"/>
    <lineage>
        <taxon>Bacteria</taxon>
        <taxon>Pseudomonadati</taxon>
        <taxon>Pseudomonadota</taxon>
        <taxon>Alphaproteobacteria</taxon>
        <taxon>Hyphomonadales</taxon>
        <taxon>Hyphomonadaceae</taxon>
        <taxon>Hyphomonas</taxon>
    </lineage>
</organism>
<gene>
    <name evidence="3" type="primary">yacG</name>
    <name evidence="5" type="ORF">HY29_16240</name>
</gene>
<comment type="similarity">
    <text evidence="3">Belongs to the DNA gyrase inhibitor YacG family.</text>
</comment>
<dbReference type="PANTHER" id="PTHR36150">
    <property type="entry name" value="DNA GYRASE INHIBITOR YACG"/>
    <property type="match status" value="1"/>
</dbReference>
<sequence length="73" mass="7974">MSKPISPEKRTPKCAQCRKKPISPEYRPFCSKRCADVDLSQWLTGGYAIPGAPADLADEVPSSSSEKGMTEED</sequence>
<dbReference type="EMBL" id="AWFF01000047">
    <property type="protein sequence ID" value="KCZ53686.1"/>
    <property type="molecule type" value="Genomic_DNA"/>
</dbReference>
<feature type="binding site" evidence="3">
    <location>
        <position position="34"/>
    </location>
    <ligand>
        <name>Zn(2+)</name>
        <dbReference type="ChEBI" id="CHEBI:29105"/>
    </ligand>
</feature>
<accession>A0A062U067</accession>
<comment type="caution">
    <text evidence="5">The sequence shown here is derived from an EMBL/GenBank/DDBJ whole genome shotgun (WGS) entry which is preliminary data.</text>
</comment>
<dbReference type="InterPro" id="IPR005584">
    <property type="entry name" value="DNA_gyrase_inhibitor_YacG"/>
</dbReference>
<evidence type="ECO:0000256" key="1">
    <source>
        <dbReference type="ARBA" id="ARBA00022723"/>
    </source>
</evidence>
<dbReference type="PANTHER" id="PTHR36150:SF1">
    <property type="entry name" value="DNA GYRASE INHIBITOR YACG"/>
    <property type="match status" value="1"/>
</dbReference>
<dbReference type="PATRIC" id="fig|1280946.3.peg.2411"/>
<protein>
    <recommendedName>
        <fullName evidence="3">DNA gyrase inhibitor YacG</fullName>
    </recommendedName>
</protein>
<keyword evidence="2 3" id="KW-0862">Zinc</keyword>